<protein>
    <submittedName>
        <fullName evidence="2">Uncharacterized protein</fullName>
    </submittedName>
</protein>
<dbReference type="Proteomes" id="UP000028492">
    <property type="component" value="Chromosome"/>
</dbReference>
<evidence type="ECO:0000313" key="3">
    <source>
        <dbReference type="Proteomes" id="UP000028492"/>
    </source>
</evidence>
<dbReference type="RefSeq" id="WP_038510873.1">
    <property type="nucleotide sequence ID" value="NZ_CP008953.1"/>
</dbReference>
<feature type="transmembrane region" description="Helical" evidence="1">
    <location>
        <begin position="49"/>
        <end position="69"/>
    </location>
</feature>
<dbReference type="Pfam" id="PF19733">
    <property type="entry name" value="DUF6223"/>
    <property type="match status" value="1"/>
</dbReference>
<sequence length="114" mass="10938">MTVHLLSAAYLTPGRVWSLIAVLVGVIGVVAGGLAVARSRSGSTRRGAVVALAAGLLGMAGGVYVVAAAKGGPGTGYGIVGGFLALVVGLIAAALGGLALSRSRRAGRVSGEVA</sequence>
<evidence type="ECO:0000256" key="1">
    <source>
        <dbReference type="SAM" id="Phobius"/>
    </source>
</evidence>
<dbReference type="STRING" id="208439.AJAP_12640"/>
<organism evidence="2 3">
    <name type="scientific">Amycolatopsis japonica</name>
    <dbReference type="NCBI Taxonomy" id="208439"/>
    <lineage>
        <taxon>Bacteria</taxon>
        <taxon>Bacillati</taxon>
        <taxon>Actinomycetota</taxon>
        <taxon>Actinomycetes</taxon>
        <taxon>Pseudonocardiales</taxon>
        <taxon>Pseudonocardiaceae</taxon>
        <taxon>Amycolatopsis</taxon>
        <taxon>Amycolatopsis japonica group</taxon>
    </lineage>
</organism>
<dbReference type="KEGG" id="aja:AJAP_12640"/>
<feature type="transmembrane region" description="Helical" evidence="1">
    <location>
        <begin position="16"/>
        <end position="37"/>
    </location>
</feature>
<feature type="transmembrane region" description="Helical" evidence="1">
    <location>
        <begin position="75"/>
        <end position="100"/>
    </location>
</feature>
<gene>
    <name evidence="2" type="ORF">AJAP_12640</name>
</gene>
<keyword evidence="1" id="KW-0472">Membrane</keyword>
<accession>A0A075USC9</accession>
<dbReference type="AlphaFoldDB" id="A0A075USC9"/>
<dbReference type="InterPro" id="IPR045770">
    <property type="entry name" value="DUF6223"/>
</dbReference>
<proteinExistence type="predicted"/>
<reference evidence="2 3" key="1">
    <citation type="journal article" date="2014" name="J. Biotechnol.">
        <title>Complete genome sequence of the actinobacterium Amycolatopsis japonica MG417-CF17(T) (=DSM 44213T) producing (S,S)-N,N'-ethylenediaminedisuccinic acid.</title>
        <authorList>
            <person name="Stegmann E."/>
            <person name="Albersmeier A."/>
            <person name="Spohn M."/>
            <person name="Gert H."/>
            <person name="Weber T."/>
            <person name="Wohlleben W."/>
            <person name="Kalinowski J."/>
            <person name="Ruckert C."/>
        </authorList>
    </citation>
    <scope>NUCLEOTIDE SEQUENCE [LARGE SCALE GENOMIC DNA]</scope>
    <source>
        <strain evidence="3">MG417-CF17 (DSM 44213)</strain>
    </source>
</reference>
<name>A0A075USC9_9PSEU</name>
<dbReference type="EMBL" id="CP008953">
    <property type="protein sequence ID" value="AIG75409.1"/>
    <property type="molecule type" value="Genomic_DNA"/>
</dbReference>
<evidence type="ECO:0000313" key="2">
    <source>
        <dbReference type="EMBL" id="AIG75409.1"/>
    </source>
</evidence>
<keyword evidence="1" id="KW-0812">Transmembrane</keyword>
<keyword evidence="1" id="KW-1133">Transmembrane helix</keyword>
<dbReference type="HOGENOM" id="CLU_141456_1_0_11"/>
<keyword evidence="3" id="KW-1185">Reference proteome</keyword>